<evidence type="ECO:0000313" key="1">
    <source>
        <dbReference type="EMBL" id="KAI8019715.1"/>
    </source>
</evidence>
<dbReference type="EMBL" id="CM045759">
    <property type="protein sequence ID" value="KAI8019715.1"/>
    <property type="molecule type" value="Genomic_DNA"/>
</dbReference>
<accession>A0ACC0I328</accession>
<reference evidence="1 2" key="1">
    <citation type="journal article" date="2022" name="Plant J.">
        <title>Chromosome-level genome of Camellia lanceoleosa provides a valuable resource for understanding genome evolution and self-incompatibility.</title>
        <authorList>
            <person name="Gong W."/>
            <person name="Xiao S."/>
            <person name="Wang L."/>
            <person name="Liao Z."/>
            <person name="Chang Y."/>
            <person name="Mo W."/>
            <person name="Hu G."/>
            <person name="Li W."/>
            <person name="Zhao G."/>
            <person name="Zhu H."/>
            <person name="Hu X."/>
            <person name="Ji K."/>
            <person name="Xiang X."/>
            <person name="Song Q."/>
            <person name="Yuan D."/>
            <person name="Jin S."/>
            <person name="Zhang L."/>
        </authorList>
    </citation>
    <scope>NUCLEOTIDE SEQUENCE [LARGE SCALE GENOMIC DNA]</scope>
    <source>
        <strain evidence="1">SQ_2022a</strain>
    </source>
</reference>
<evidence type="ECO:0000313" key="2">
    <source>
        <dbReference type="Proteomes" id="UP001060215"/>
    </source>
</evidence>
<gene>
    <name evidence="1" type="ORF">LOK49_LG04G03071</name>
</gene>
<protein>
    <submittedName>
        <fullName evidence="1">Uncharacterized protein</fullName>
    </submittedName>
</protein>
<dbReference type="Proteomes" id="UP001060215">
    <property type="component" value="Chromosome 2"/>
</dbReference>
<sequence length="95" mass="10084">MESNMQNEVDHFCKNRGQDDVAHTEADDNGDEGGDEDDGGTSAEDDDDDDMAKSDEVSINGTHTVGRVTDDVDGGNNCMSASVVKETKEGAEDDV</sequence>
<organism evidence="1 2">
    <name type="scientific">Camellia lanceoleosa</name>
    <dbReference type="NCBI Taxonomy" id="1840588"/>
    <lineage>
        <taxon>Eukaryota</taxon>
        <taxon>Viridiplantae</taxon>
        <taxon>Streptophyta</taxon>
        <taxon>Embryophyta</taxon>
        <taxon>Tracheophyta</taxon>
        <taxon>Spermatophyta</taxon>
        <taxon>Magnoliopsida</taxon>
        <taxon>eudicotyledons</taxon>
        <taxon>Gunneridae</taxon>
        <taxon>Pentapetalae</taxon>
        <taxon>asterids</taxon>
        <taxon>Ericales</taxon>
        <taxon>Theaceae</taxon>
        <taxon>Camellia</taxon>
    </lineage>
</organism>
<comment type="caution">
    <text evidence="1">The sequence shown here is derived from an EMBL/GenBank/DDBJ whole genome shotgun (WGS) entry which is preliminary data.</text>
</comment>
<proteinExistence type="predicted"/>
<keyword evidence="2" id="KW-1185">Reference proteome</keyword>
<name>A0ACC0I328_9ERIC</name>